<dbReference type="EMBL" id="ML741819">
    <property type="protein sequence ID" value="KAE8324297.1"/>
    <property type="molecule type" value="Genomic_DNA"/>
</dbReference>
<evidence type="ECO:0000313" key="1">
    <source>
        <dbReference type="EMBL" id="KAE8324297.1"/>
    </source>
</evidence>
<keyword evidence="2" id="KW-1185">Reference proteome</keyword>
<dbReference type="AlphaFoldDB" id="A0A5N6WTR1"/>
<evidence type="ECO:0000313" key="2">
    <source>
        <dbReference type="Proteomes" id="UP000325945"/>
    </source>
</evidence>
<reference evidence="2" key="1">
    <citation type="submission" date="2019-04" db="EMBL/GenBank/DDBJ databases">
        <title>Friends and foes A comparative genomics studyof 23 Aspergillus species from section Flavi.</title>
        <authorList>
            <consortium name="DOE Joint Genome Institute"/>
            <person name="Kjaerbolling I."/>
            <person name="Vesth T."/>
            <person name="Frisvad J.C."/>
            <person name="Nybo J.L."/>
            <person name="Theobald S."/>
            <person name="Kildgaard S."/>
            <person name="Isbrandt T."/>
            <person name="Kuo A."/>
            <person name="Sato A."/>
            <person name="Lyhne E.K."/>
            <person name="Kogle M.E."/>
            <person name="Wiebenga A."/>
            <person name="Kun R.S."/>
            <person name="Lubbers R.J."/>
            <person name="Makela M.R."/>
            <person name="Barry K."/>
            <person name="Chovatia M."/>
            <person name="Clum A."/>
            <person name="Daum C."/>
            <person name="Haridas S."/>
            <person name="He G."/>
            <person name="LaButti K."/>
            <person name="Lipzen A."/>
            <person name="Mondo S."/>
            <person name="Riley R."/>
            <person name="Salamov A."/>
            <person name="Simmons B.A."/>
            <person name="Magnuson J.K."/>
            <person name="Henrissat B."/>
            <person name="Mortensen U.H."/>
            <person name="Larsen T.O."/>
            <person name="Devries R.P."/>
            <person name="Grigoriev I.V."/>
            <person name="Machida M."/>
            <person name="Baker S.E."/>
            <person name="Andersen M.R."/>
        </authorList>
    </citation>
    <scope>NUCLEOTIDE SEQUENCE [LARGE SCALE GENOMIC DNA]</scope>
    <source>
        <strain evidence="2">CBS 130017</strain>
    </source>
</reference>
<accession>A0A5N6WTR1</accession>
<organism evidence="1 2">
    <name type="scientific">Aspergillus sergii</name>
    <dbReference type="NCBI Taxonomy" id="1034303"/>
    <lineage>
        <taxon>Eukaryota</taxon>
        <taxon>Fungi</taxon>
        <taxon>Dikarya</taxon>
        <taxon>Ascomycota</taxon>
        <taxon>Pezizomycotina</taxon>
        <taxon>Eurotiomycetes</taxon>
        <taxon>Eurotiomycetidae</taxon>
        <taxon>Eurotiales</taxon>
        <taxon>Aspergillaceae</taxon>
        <taxon>Aspergillus</taxon>
        <taxon>Aspergillus subgen. Circumdati</taxon>
    </lineage>
</organism>
<proteinExistence type="predicted"/>
<dbReference type="Proteomes" id="UP000325945">
    <property type="component" value="Unassembled WGS sequence"/>
</dbReference>
<gene>
    <name evidence="1" type="ORF">BDV39DRAFT_180556</name>
</gene>
<name>A0A5N6WTR1_9EURO</name>
<protein>
    <submittedName>
        <fullName evidence="1">Uncharacterized protein</fullName>
    </submittedName>
</protein>
<sequence length="158" mass="17893">MKTHACQKSDTRSMETWNSTAIQLDLISMASMKLSSEFTTTRDHRVLCTLQRTEIFSRRSVMLGSPDLLFSFSGSLSPHGRGIWNARWRRSKIAVKESHRHGHLKAHPLERSPHTIRSTVTEAFRHPNNLSGPLRARNAPKVSKSCISPLVLMIPVPR</sequence>